<keyword evidence="12" id="KW-0255">Endonuclease</keyword>
<feature type="binding site" evidence="6">
    <location>
        <position position="223"/>
    </location>
    <ligand>
        <name>Mg(2+)</name>
        <dbReference type="ChEBI" id="CHEBI:18420"/>
        <label>1</label>
    </ligand>
</feature>
<organism evidence="11 12">
    <name type="scientific">Raphanus sativus</name>
    <name type="common">Radish</name>
    <name type="synonym">Raphanus raphanistrum var. sativus</name>
    <dbReference type="NCBI Taxonomy" id="3726"/>
    <lineage>
        <taxon>Eukaryota</taxon>
        <taxon>Viridiplantae</taxon>
        <taxon>Streptophyta</taxon>
        <taxon>Embryophyta</taxon>
        <taxon>Tracheophyta</taxon>
        <taxon>Spermatophyta</taxon>
        <taxon>Magnoliopsida</taxon>
        <taxon>eudicotyledons</taxon>
        <taxon>Gunneridae</taxon>
        <taxon>Pentapetalae</taxon>
        <taxon>rosids</taxon>
        <taxon>malvids</taxon>
        <taxon>Brassicales</taxon>
        <taxon>Brassicaceae</taxon>
        <taxon>Brassiceae</taxon>
        <taxon>Raphanus</taxon>
    </lineage>
</organism>
<keyword evidence="8" id="KW-0227">DNA damage</keyword>
<evidence type="ECO:0000313" key="12">
    <source>
        <dbReference type="RefSeq" id="XP_018435033.1"/>
    </source>
</evidence>
<dbReference type="Proteomes" id="UP000504610">
    <property type="component" value="Chromosome 6"/>
</dbReference>
<keyword evidence="3" id="KW-0378">Hydrolase</keyword>
<feature type="binding site" evidence="6">
    <location>
        <position position="79"/>
    </location>
    <ligand>
        <name>Mg(2+)</name>
        <dbReference type="ChEBI" id="CHEBI:18420"/>
        <label>1</label>
    </ligand>
</feature>
<dbReference type="CDD" id="cd09087">
    <property type="entry name" value="Ape1-like_AP-endo"/>
    <property type="match status" value="1"/>
</dbReference>
<dbReference type="Pfam" id="PF03372">
    <property type="entry name" value="Exo_endo_phos"/>
    <property type="match status" value="1"/>
</dbReference>
<dbReference type="SUPFAM" id="SSF56219">
    <property type="entry name" value="DNase I-like"/>
    <property type="match status" value="1"/>
</dbReference>
<name>A0A6J0JHB5_RAPSA</name>
<gene>
    <name evidence="12" type="primary">LOC108807265</name>
</gene>
<feature type="binding site" evidence="6">
    <location>
        <position position="340"/>
    </location>
    <ligand>
        <name>Mg(2+)</name>
        <dbReference type="ChEBI" id="CHEBI:18420"/>
        <label>1</label>
    </ligand>
</feature>
<dbReference type="GO" id="GO:0008081">
    <property type="term" value="F:phosphoric diester hydrolase activity"/>
    <property type="evidence" value="ECO:0007669"/>
    <property type="project" value="TreeGrafter"/>
</dbReference>
<feature type="region of interest" description="Disordered" evidence="9">
    <location>
        <begin position="1"/>
        <end position="40"/>
    </location>
</feature>
<evidence type="ECO:0000256" key="8">
    <source>
        <dbReference type="RuleBase" id="RU362131"/>
    </source>
</evidence>
<evidence type="ECO:0000256" key="1">
    <source>
        <dbReference type="ARBA" id="ARBA00007092"/>
    </source>
</evidence>
<dbReference type="InterPro" id="IPR005135">
    <property type="entry name" value="Endo/exonuclease/phosphatase"/>
</dbReference>
<dbReference type="PROSITE" id="PS51435">
    <property type="entry name" value="AP_NUCLEASE_F1_4"/>
    <property type="match status" value="1"/>
</dbReference>
<dbReference type="NCBIfam" id="TIGR00633">
    <property type="entry name" value="xth"/>
    <property type="match status" value="1"/>
</dbReference>
<keyword evidence="2 6" id="KW-0479">Metal-binding</keyword>
<keyword evidence="6" id="KW-0464">Manganese</keyword>
<evidence type="ECO:0000256" key="9">
    <source>
        <dbReference type="SAM" id="MobiDB-lite"/>
    </source>
</evidence>
<feature type="compositionally biased region" description="Basic and acidic residues" evidence="9">
    <location>
        <begin position="1"/>
        <end position="12"/>
    </location>
</feature>
<evidence type="ECO:0000256" key="3">
    <source>
        <dbReference type="ARBA" id="ARBA00022801"/>
    </source>
</evidence>
<keyword evidence="12" id="KW-0540">Nuclease</keyword>
<dbReference type="GeneID" id="108807265"/>
<feature type="site" description="Transition state stabilizer" evidence="7">
    <location>
        <position position="223"/>
    </location>
</feature>
<evidence type="ECO:0000256" key="2">
    <source>
        <dbReference type="ARBA" id="ARBA00022723"/>
    </source>
</evidence>
<comment type="cofactor">
    <cofactor evidence="6 8">
        <name>Mg(2+)</name>
        <dbReference type="ChEBI" id="CHEBI:18420"/>
    </cofactor>
    <cofactor evidence="6 8">
        <name>Mn(2+)</name>
        <dbReference type="ChEBI" id="CHEBI:29035"/>
    </cofactor>
    <text evidence="6 8">Probably binds two magnesium or manganese ions per subunit.</text>
</comment>
<feature type="site" description="Interaction with DNA substrate" evidence="7">
    <location>
        <position position="340"/>
    </location>
</feature>
<dbReference type="GO" id="GO:0006284">
    <property type="term" value="P:base-excision repair"/>
    <property type="evidence" value="ECO:0007669"/>
    <property type="project" value="TreeGrafter"/>
</dbReference>
<evidence type="ECO:0000256" key="7">
    <source>
        <dbReference type="PIRSR" id="PIRSR604808-3"/>
    </source>
</evidence>
<dbReference type="GO" id="GO:0003906">
    <property type="term" value="F:DNA-(apurinic or apyrimidinic site) endonuclease activity"/>
    <property type="evidence" value="ECO:0007669"/>
    <property type="project" value="TreeGrafter"/>
</dbReference>
<dbReference type="InterPro" id="IPR004808">
    <property type="entry name" value="AP_endonuc_1"/>
</dbReference>
<feature type="active site" description="Proton acceptor" evidence="5">
    <location>
        <position position="340"/>
    </location>
</feature>
<dbReference type="OrthoDB" id="498125at2759"/>
<proteinExistence type="inferred from homology"/>
<feature type="binding site" evidence="6">
    <location>
        <position position="50"/>
    </location>
    <ligand>
        <name>Mg(2+)</name>
        <dbReference type="ChEBI" id="CHEBI:18420"/>
        <label>1</label>
    </ligand>
</feature>
<accession>A0A6J0JHB5</accession>
<feature type="site" description="Important for catalytic activity" evidence="7">
    <location>
        <position position="308"/>
    </location>
</feature>
<feature type="binding site" evidence="6">
    <location>
        <position position="221"/>
    </location>
    <ligand>
        <name>Mg(2+)</name>
        <dbReference type="ChEBI" id="CHEBI:18420"/>
        <label>1</label>
    </ligand>
</feature>
<dbReference type="PANTHER" id="PTHR22748:SF10">
    <property type="entry name" value="DNA-(APURINIC OR APYRIMIDINIC SITE) ENDONUCLEASE"/>
    <property type="match status" value="1"/>
</dbReference>
<evidence type="ECO:0000256" key="4">
    <source>
        <dbReference type="ARBA" id="ARBA00022842"/>
    </source>
</evidence>
<evidence type="ECO:0000256" key="6">
    <source>
        <dbReference type="PIRSR" id="PIRSR604808-2"/>
    </source>
</evidence>
<feature type="active site" evidence="5">
    <location>
        <position position="181"/>
    </location>
</feature>
<keyword evidence="4 6" id="KW-0460">Magnesium</keyword>
<evidence type="ECO:0000256" key="5">
    <source>
        <dbReference type="PIRSR" id="PIRSR604808-1"/>
    </source>
</evidence>
<dbReference type="GO" id="GO:0008311">
    <property type="term" value="F:double-stranded DNA 3'-5' DNA exonuclease activity"/>
    <property type="evidence" value="ECO:0007669"/>
    <property type="project" value="TreeGrafter"/>
</dbReference>
<dbReference type="GO" id="GO:0005634">
    <property type="term" value="C:nucleus"/>
    <property type="evidence" value="ECO:0007669"/>
    <property type="project" value="TreeGrafter"/>
</dbReference>
<reference evidence="11" key="1">
    <citation type="journal article" date="2019" name="Database">
        <title>The radish genome database (RadishGD): an integrated information resource for radish genomics.</title>
        <authorList>
            <person name="Yu H.J."/>
            <person name="Baek S."/>
            <person name="Lee Y.J."/>
            <person name="Cho A."/>
            <person name="Mun J.H."/>
        </authorList>
    </citation>
    <scope>NUCLEOTIDE SEQUENCE [LARGE SCALE GENOMIC DNA]</scope>
    <source>
        <strain evidence="11">cv. WK10039</strain>
    </source>
</reference>
<feature type="compositionally biased region" description="Basic and acidic residues" evidence="9">
    <location>
        <begin position="24"/>
        <end position="40"/>
    </location>
</feature>
<reference evidence="12" key="2">
    <citation type="submission" date="2025-08" db="UniProtKB">
        <authorList>
            <consortium name="RefSeq"/>
        </authorList>
    </citation>
    <scope>IDENTIFICATION</scope>
    <source>
        <tissue evidence="12">Leaf</tissue>
    </source>
</reference>
<feature type="binding site" evidence="6">
    <location>
        <position position="339"/>
    </location>
    <ligand>
        <name>Mg(2+)</name>
        <dbReference type="ChEBI" id="CHEBI:18420"/>
        <label>1</label>
    </ligand>
</feature>
<dbReference type="GO" id="GO:0046872">
    <property type="term" value="F:metal ion binding"/>
    <property type="evidence" value="ECO:0007669"/>
    <property type="project" value="UniProtKB-KW"/>
</dbReference>
<dbReference type="InterPro" id="IPR036691">
    <property type="entry name" value="Endo/exonu/phosph_ase_sf"/>
</dbReference>
<feature type="domain" description="Endonuclease/exonuclease/phosphatase" evidence="10">
    <location>
        <begin position="45"/>
        <end position="340"/>
    </location>
</feature>
<evidence type="ECO:0000259" key="10">
    <source>
        <dbReference type="Pfam" id="PF03372"/>
    </source>
</evidence>
<sequence length="361" mass="41304">MKRFFKPIEKEGSSAPKKPCLLSPEKRNGEAVEEGKKQKEPTKFVTWNANSFLLRVKNDWSDLSKFVSGFDPDVIAIQEVRMPAAGGKGKPKNYAELSDDTKPLRDEKQILMRALSSPPFENYRVWWSLAESKYAGTALLVKKCFNPLKVYFNLDKLASKHEPDGRVILAEFETFRLLNTYSPNNGWKEEENSFQRRRKWDKRILQFLSQTSDKPLIWCGDLNVSHEEVDVSHPDFFATAKLNGYVPPNKEDCGQPGFTPSERARFGTIMKEGRLVDAYRYLHKEPDTESGFSWSGNPIGKGKRMRIDYFLVSEQLKDRIVSCKMHGRGIELEGFYGSDHCPVSLELSKPSSESEEKQVSN</sequence>
<keyword evidence="11" id="KW-1185">Reference proteome</keyword>
<dbReference type="Gene3D" id="3.60.10.10">
    <property type="entry name" value="Endonuclease/exonuclease/phosphatase"/>
    <property type="match status" value="1"/>
</dbReference>
<dbReference type="FunFam" id="3.60.10.10:FF:000046">
    <property type="entry name" value="DNA-(apurinic or apyrimidinic site) lyase"/>
    <property type="match status" value="1"/>
</dbReference>
<dbReference type="PANTHER" id="PTHR22748">
    <property type="entry name" value="AP ENDONUCLEASE"/>
    <property type="match status" value="1"/>
</dbReference>
<evidence type="ECO:0000313" key="11">
    <source>
        <dbReference type="Proteomes" id="UP000504610"/>
    </source>
</evidence>
<keyword evidence="8" id="KW-0234">DNA repair</keyword>
<dbReference type="RefSeq" id="XP_018435033.1">
    <property type="nucleotide sequence ID" value="XM_018579531.2"/>
</dbReference>
<protein>
    <recommendedName>
        <fullName evidence="8">DNA-(apurinic or apyrimidinic site) endonuclease</fullName>
        <ecNumber evidence="8">3.1.-.-</ecNumber>
    </recommendedName>
</protein>
<dbReference type="EC" id="3.1.-.-" evidence="8"/>
<feature type="active site" description="Proton donor/acceptor" evidence="5">
    <location>
        <position position="221"/>
    </location>
</feature>
<comment type="similarity">
    <text evidence="1 8">Belongs to the DNA repair enzymes AP/ExoA family.</text>
</comment>
<dbReference type="AlphaFoldDB" id="A0A6J0JHB5"/>